<dbReference type="PROSITE" id="PS51456">
    <property type="entry name" value="MYOSIN_MOTOR"/>
    <property type="match status" value="1"/>
</dbReference>
<evidence type="ECO:0000256" key="9">
    <source>
        <dbReference type="ARBA" id="ARBA00023203"/>
    </source>
</evidence>
<keyword evidence="8 11" id="KW-0505">Motor protein</keyword>
<keyword evidence="3 11" id="KW-0547">Nucleotide-binding</keyword>
<name>A0AAE0BSS8_9CHLO</name>
<reference evidence="15 16" key="1">
    <citation type="journal article" date="2015" name="Genome Biol. Evol.">
        <title>Comparative Genomics of a Bacterivorous Green Alga Reveals Evolutionary Causalities and Consequences of Phago-Mixotrophic Mode of Nutrition.</title>
        <authorList>
            <person name="Burns J.A."/>
            <person name="Paasch A."/>
            <person name="Narechania A."/>
            <person name="Kim E."/>
        </authorList>
    </citation>
    <scope>NUCLEOTIDE SEQUENCE [LARGE SCALE GENOMIC DNA]</scope>
    <source>
        <strain evidence="15 16">PLY_AMNH</strain>
    </source>
</reference>
<feature type="domain" description="FYVE-type" evidence="13">
    <location>
        <begin position="883"/>
        <end position="944"/>
    </location>
</feature>
<evidence type="ECO:0000256" key="11">
    <source>
        <dbReference type="PROSITE-ProRule" id="PRU00782"/>
    </source>
</evidence>
<dbReference type="Pfam" id="PF00063">
    <property type="entry name" value="Myosin_head"/>
    <property type="match status" value="1"/>
</dbReference>
<organism evidence="15 16">
    <name type="scientific">Cymbomonas tetramitiformis</name>
    <dbReference type="NCBI Taxonomy" id="36881"/>
    <lineage>
        <taxon>Eukaryota</taxon>
        <taxon>Viridiplantae</taxon>
        <taxon>Chlorophyta</taxon>
        <taxon>Pyramimonadophyceae</taxon>
        <taxon>Pyramimonadales</taxon>
        <taxon>Pyramimonadaceae</taxon>
        <taxon>Cymbomonas</taxon>
    </lineage>
</organism>
<keyword evidence="9 11" id="KW-0009">Actin-binding</keyword>
<dbReference type="GO" id="GO:0006897">
    <property type="term" value="P:endocytosis"/>
    <property type="evidence" value="ECO:0007669"/>
    <property type="project" value="TreeGrafter"/>
</dbReference>
<dbReference type="SUPFAM" id="SSF57903">
    <property type="entry name" value="FYVE/PHD zinc finger"/>
    <property type="match status" value="1"/>
</dbReference>
<dbReference type="PANTHER" id="PTHR13140:SF729">
    <property type="entry name" value="UNCONVENTIONAL MYOSIN-IE"/>
    <property type="match status" value="1"/>
</dbReference>
<dbReference type="InterPro" id="IPR036961">
    <property type="entry name" value="Kinesin_motor_dom_sf"/>
</dbReference>
<dbReference type="GO" id="GO:0005737">
    <property type="term" value="C:cytoplasm"/>
    <property type="evidence" value="ECO:0007669"/>
    <property type="project" value="TreeGrafter"/>
</dbReference>
<dbReference type="GO" id="GO:0051015">
    <property type="term" value="F:actin filament binding"/>
    <property type="evidence" value="ECO:0007669"/>
    <property type="project" value="TreeGrafter"/>
</dbReference>
<dbReference type="PROSITE" id="PS50178">
    <property type="entry name" value="ZF_FYVE"/>
    <property type="match status" value="1"/>
</dbReference>
<comment type="caution">
    <text evidence="15">The sequence shown here is derived from an EMBL/GenBank/DDBJ whole genome shotgun (WGS) entry which is preliminary data.</text>
</comment>
<evidence type="ECO:0000256" key="1">
    <source>
        <dbReference type="ARBA" id="ARBA00008314"/>
    </source>
</evidence>
<feature type="binding site" evidence="11">
    <location>
        <begin position="113"/>
        <end position="120"/>
    </location>
    <ligand>
        <name>ATP</name>
        <dbReference type="ChEBI" id="CHEBI:30616"/>
    </ligand>
</feature>
<keyword evidence="16" id="KW-1185">Reference proteome</keyword>
<sequence>MDYFLTTDPWVRKALSEPVGVEDLTLLSDIAADKAVDNLRTRLKADLIYGSIGAVLLSVNPFKPIEGMYSPGVFDVYRGRARHELPSHIFGLTESAYTAMLDKGENQAIVITGESGAGKTEAAKKILEYLAAATTGSTPELLRVKEIFLESNPLLEAFGNAKTVRNDNSSRFGKYFALFFKGSGDAVGGRITKYLLEKSRVVKQSPNERNFHIFYQVVAAANQGIEKSAAVQSKLSTIQGCKPQDFDFLNRSGCFTVHGVDDAKEYRTVQHAMQVCGISEEDRASLMGILVAILWLGNVQFVANPAGNAQIQDLGPADKAAALLEIPGKLLQDALVSRAITSGGRGSTYFSPQTVPQAEEARNALAKALYSNSFDWIVSKVNEAIGVVDSKSCVSIGVLDIYGFEILEHNSFEQFCINYVNEKLQQIFITLTLRGEQEEYKAEGISWEPVQFFDNKVVCDLIEKRGGILSTLDDCCKQMMKQGGGEVDAEFIKRCIDTVRHDHLEIDTKFGRESDVTKFDIKHYAGKVTYDIEGLSDKNRDSVHDELLNVAQGSSNALMQQLFPPKAAGAGRAQVKTAGSQIKDQAAQLVIDLSSAVPHYIRCIKPNQSKQPGDFDVDFTLHQVQYLGLMENVRIRRAGFAYRNSMARFLFRYACICPETWPQCDDLIAGTHAVLKMAGVDEAGYRIGKTKVFVRHPDPLLVLEDLRKEKVLECVLRIQKAARAYLRFKALRAIQEKASYHLHGAKKRQRLSLIRAFQGIYFDPFTSTDESIKSALKWAGYAQNYRKEALLFCDKMTMFKGGVMIPITLVVSNFSIYVIGNISMYSNKLKATSTKVGLLNILQLNELGSLHLSKQADDFLLLKAYKQGIREGVPAIKPDLIPNKLVRNCFLTDAQFSWSYHKHHCRCCGKIFCQEAITAKVPMPHLIEDGAMQKVCTLCEKRFVGEDIMLVSPCKTEIVAVMIDAVAKHYGGIKSTFHDDLEIVHLAPKHEELMAFTTGRTITKLNFVEDVSLPAGSHVMDAPSEQPKAAGTGKAEPASRSTHTTTVYTVRVPEGLPEDTIMIQKPTSKKGGNKVANVATKAAGKGKGPTKKNVYHLPGNQHGMSMSDGVIMSNSPQHMAKKHESAQARQKYMDETESHAADDETDCF</sequence>
<keyword evidence="4 10" id="KW-0863">Zinc-finger</keyword>
<evidence type="ECO:0000259" key="14">
    <source>
        <dbReference type="PROSITE" id="PS51456"/>
    </source>
</evidence>
<proteinExistence type="inferred from homology"/>
<evidence type="ECO:0000256" key="10">
    <source>
        <dbReference type="PROSITE-ProRule" id="PRU00091"/>
    </source>
</evidence>
<dbReference type="Pfam" id="PF01363">
    <property type="entry name" value="FYVE"/>
    <property type="match status" value="1"/>
</dbReference>
<dbReference type="PRINTS" id="PR00193">
    <property type="entry name" value="MYOSINHEAVY"/>
</dbReference>
<keyword evidence="6 11" id="KW-0067">ATP-binding</keyword>
<keyword evidence="7 11" id="KW-0518">Myosin</keyword>
<dbReference type="InterPro" id="IPR017455">
    <property type="entry name" value="Znf_FYVE-rel"/>
</dbReference>
<dbReference type="Gene3D" id="1.20.58.530">
    <property type="match status" value="1"/>
</dbReference>
<dbReference type="InterPro" id="IPR013083">
    <property type="entry name" value="Znf_RING/FYVE/PHD"/>
</dbReference>
<evidence type="ECO:0000256" key="5">
    <source>
        <dbReference type="ARBA" id="ARBA00022833"/>
    </source>
</evidence>
<accession>A0AAE0BSS8</accession>
<dbReference type="GO" id="GO:0008270">
    <property type="term" value="F:zinc ion binding"/>
    <property type="evidence" value="ECO:0007669"/>
    <property type="project" value="UniProtKB-KW"/>
</dbReference>
<dbReference type="AlphaFoldDB" id="A0AAE0BSS8"/>
<dbReference type="Proteomes" id="UP001190700">
    <property type="component" value="Unassembled WGS sequence"/>
</dbReference>
<evidence type="ECO:0000256" key="4">
    <source>
        <dbReference type="ARBA" id="ARBA00022771"/>
    </source>
</evidence>
<evidence type="ECO:0000256" key="8">
    <source>
        <dbReference type="ARBA" id="ARBA00023175"/>
    </source>
</evidence>
<feature type="domain" description="Myosin motor" evidence="14">
    <location>
        <begin position="19"/>
        <end position="708"/>
    </location>
</feature>
<dbReference type="InterPro" id="IPR011011">
    <property type="entry name" value="Znf_FYVE_PHD"/>
</dbReference>
<dbReference type="GO" id="GO:0016459">
    <property type="term" value="C:myosin complex"/>
    <property type="evidence" value="ECO:0007669"/>
    <property type="project" value="UniProtKB-KW"/>
</dbReference>
<dbReference type="SMART" id="SM00064">
    <property type="entry name" value="FYVE"/>
    <property type="match status" value="1"/>
</dbReference>
<evidence type="ECO:0000259" key="13">
    <source>
        <dbReference type="PROSITE" id="PS50178"/>
    </source>
</evidence>
<dbReference type="Gene3D" id="1.20.5.4820">
    <property type="match status" value="1"/>
</dbReference>
<evidence type="ECO:0000313" key="16">
    <source>
        <dbReference type="Proteomes" id="UP001190700"/>
    </source>
</evidence>
<dbReference type="InterPro" id="IPR027417">
    <property type="entry name" value="P-loop_NTPase"/>
</dbReference>
<dbReference type="GO" id="GO:0000146">
    <property type="term" value="F:microfilament motor activity"/>
    <property type="evidence" value="ECO:0007669"/>
    <property type="project" value="TreeGrafter"/>
</dbReference>
<feature type="region of interest" description="Actin-binding" evidence="11">
    <location>
        <begin position="586"/>
        <end position="608"/>
    </location>
</feature>
<gene>
    <name evidence="15" type="ORF">CYMTET_48725</name>
</gene>
<feature type="region of interest" description="Disordered" evidence="12">
    <location>
        <begin position="1018"/>
        <end position="1044"/>
    </location>
</feature>
<dbReference type="EMBL" id="LGRX02033381">
    <property type="protein sequence ID" value="KAK3241518.1"/>
    <property type="molecule type" value="Genomic_DNA"/>
</dbReference>
<dbReference type="Gene3D" id="3.30.40.10">
    <property type="entry name" value="Zinc/RING finger domain, C3HC4 (zinc finger)"/>
    <property type="match status" value="1"/>
</dbReference>
<dbReference type="Gene3D" id="1.20.120.720">
    <property type="entry name" value="Myosin VI head, motor domain, U50 subdomain"/>
    <property type="match status" value="1"/>
</dbReference>
<dbReference type="GO" id="GO:0005524">
    <property type="term" value="F:ATP binding"/>
    <property type="evidence" value="ECO:0007669"/>
    <property type="project" value="UniProtKB-UniRule"/>
</dbReference>
<evidence type="ECO:0000256" key="6">
    <source>
        <dbReference type="ARBA" id="ARBA00022840"/>
    </source>
</evidence>
<evidence type="ECO:0000256" key="12">
    <source>
        <dbReference type="SAM" id="MobiDB-lite"/>
    </source>
</evidence>
<evidence type="ECO:0000313" key="15">
    <source>
        <dbReference type="EMBL" id="KAK3241518.1"/>
    </source>
</evidence>
<dbReference type="GO" id="GO:0005886">
    <property type="term" value="C:plasma membrane"/>
    <property type="evidence" value="ECO:0007669"/>
    <property type="project" value="TreeGrafter"/>
</dbReference>
<dbReference type="GO" id="GO:0043327">
    <property type="term" value="P:chemotaxis to cAMP"/>
    <property type="evidence" value="ECO:0007669"/>
    <property type="project" value="TreeGrafter"/>
</dbReference>
<keyword evidence="2" id="KW-0479">Metal-binding</keyword>
<evidence type="ECO:0000256" key="2">
    <source>
        <dbReference type="ARBA" id="ARBA00022723"/>
    </source>
</evidence>
<dbReference type="PANTHER" id="PTHR13140">
    <property type="entry name" value="MYOSIN"/>
    <property type="match status" value="1"/>
</dbReference>
<dbReference type="GO" id="GO:0007015">
    <property type="term" value="P:actin filament organization"/>
    <property type="evidence" value="ECO:0007669"/>
    <property type="project" value="TreeGrafter"/>
</dbReference>
<feature type="region of interest" description="Disordered" evidence="12">
    <location>
        <begin position="1116"/>
        <end position="1148"/>
    </location>
</feature>
<dbReference type="SMART" id="SM00242">
    <property type="entry name" value="MYSc"/>
    <property type="match status" value="1"/>
</dbReference>
<dbReference type="GO" id="GO:0030048">
    <property type="term" value="P:actin filament-based movement"/>
    <property type="evidence" value="ECO:0007669"/>
    <property type="project" value="UniProtKB-ARBA"/>
</dbReference>
<keyword evidence="5" id="KW-0862">Zinc</keyword>
<evidence type="ECO:0000256" key="3">
    <source>
        <dbReference type="ARBA" id="ARBA00022741"/>
    </source>
</evidence>
<protein>
    <submittedName>
        <fullName evidence="15">Uncharacterized protein</fullName>
    </submittedName>
</protein>
<evidence type="ECO:0000256" key="7">
    <source>
        <dbReference type="ARBA" id="ARBA00023123"/>
    </source>
</evidence>
<dbReference type="SUPFAM" id="SSF52540">
    <property type="entry name" value="P-loop containing nucleoside triphosphate hydrolases"/>
    <property type="match status" value="1"/>
</dbReference>
<dbReference type="InterPro" id="IPR000306">
    <property type="entry name" value="Znf_FYVE"/>
</dbReference>
<dbReference type="FunFam" id="1.20.58.530:FF:000007">
    <property type="entry name" value="Myosin IE"/>
    <property type="match status" value="1"/>
</dbReference>
<feature type="compositionally biased region" description="Basic and acidic residues" evidence="12">
    <location>
        <begin position="1122"/>
        <end position="1142"/>
    </location>
</feature>
<comment type="similarity">
    <text evidence="1 11">Belongs to the TRAFAC class myosin-kinesin ATPase superfamily. Myosin family.</text>
</comment>
<dbReference type="Gene3D" id="3.40.850.10">
    <property type="entry name" value="Kinesin motor domain"/>
    <property type="match status" value="1"/>
</dbReference>
<dbReference type="InterPro" id="IPR001609">
    <property type="entry name" value="Myosin_head_motor_dom-like"/>
</dbReference>
<dbReference type="FunFam" id="1.10.10.820:FF:000001">
    <property type="entry name" value="Myosin heavy chain"/>
    <property type="match status" value="1"/>
</dbReference>
<dbReference type="Gene3D" id="1.10.10.820">
    <property type="match status" value="1"/>
</dbReference>